<dbReference type="KEGG" id="aten:116305585"/>
<dbReference type="Proteomes" id="UP000515163">
    <property type="component" value="Unplaced"/>
</dbReference>
<feature type="region of interest" description="Disordered" evidence="1">
    <location>
        <begin position="31"/>
        <end position="61"/>
    </location>
</feature>
<organism evidence="2 3">
    <name type="scientific">Actinia tenebrosa</name>
    <name type="common">Australian red waratah sea anemone</name>
    <dbReference type="NCBI Taxonomy" id="6105"/>
    <lineage>
        <taxon>Eukaryota</taxon>
        <taxon>Metazoa</taxon>
        <taxon>Cnidaria</taxon>
        <taxon>Anthozoa</taxon>
        <taxon>Hexacorallia</taxon>
        <taxon>Actiniaria</taxon>
        <taxon>Actiniidae</taxon>
        <taxon>Actinia</taxon>
    </lineage>
</organism>
<gene>
    <name evidence="3" type="primary">LOC116305585</name>
</gene>
<evidence type="ECO:0000256" key="1">
    <source>
        <dbReference type="SAM" id="MobiDB-lite"/>
    </source>
</evidence>
<evidence type="ECO:0000313" key="2">
    <source>
        <dbReference type="Proteomes" id="UP000515163"/>
    </source>
</evidence>
<name>A0A6P8IWB7_ACTTE</name>
<proteinExistence type="predicted"/>
<dbReference type="GeneID" id="116305585"/>
<dbReference type="PANTHER" id="PTHR34239:SF2">
    <property type="entry name" value="TRANSPOSABLE ELEMENT P TRANSPOSASE_THAP9 CONSERVED DOMAIN-CONTAINING PROTEIN"/>
    <property type="match status" value="1"/>
</dbReference>
<evidence type="ECO:0000313" key="3">
    <source>
        <dbReference type="RefSeq" id="XP_031571384.1"/>
    </source>
</evidence>
<dbReference type="AlphaFoldDB" id="A0A6P8IWB7"/>
<dbReference type="PANTHER" id="PTHR34239">
    <property type="entry name" value="APPLE DOMAIN-CONTAINING PROTEIN"/>
    <property type="match status" value="1"/>
</dbReference>
<dbReference type="OrthoDB" id="5977814at2759"/>
<dbReference type="RefSeq" id="XP_031571384.1">
    <property type="nucleotide sequence ID" value="XM_031715524.1"/>
</dbReference>
<keyword evidence="2" id="KW-1185">Reference proteome</keyword>
<dbReference type="InParanoid" id="A0A6P8IWB7"/>
<reference evidence="3" key="1">
    <citation type="submission" date="2025-08" db="UniProtKB">
        <authorList>
            <consortium name="RefSeq"/>
        </authorList>
    </citation>
    <scope>IDENTIFICATION</scope>
    <source>
        <tissue evidence="3">Tentacle</tissue>
    </source>
</reference>
<accession>A0A6P8IWB7</accession>
<protein>
    <submittedName>
        <fullName evidence="3">Uncharacterized protein LOC116305585</fullName>
    </submittedName>
</protein>
<sequence length="257" mass="28580">MADDTRGSPPPSWKDEMLGMFNTFKQEITNQIQEQLGPVDDSDSEHSVSSGEKDRDSSQVNNLLDDYVGNTTSGFDNLADEFSTSDKTGPAVDSKLATMVEELVKEKLPKSKLDDLMSKYLRPENCKLLVSPKVNRAVWNQLSQNTKATDRAFQKSQQYFITAVYAMMSACEKATGEMKSVLAHSLVLALAGNRELNLRRRESLRPELNSQFASLCNPTTPITDQLFGDDIGKEIDEVNKANKLSKKMSSKRGSRKG</sequence>